<feature type="signal peptide" evidence="2">
    <location>
        <begin position="1"/>
        <end position="19"/>
    </location>
</feature>
<evidence type="ECO:0000313" key="4">
    <source>
        <dbReference type="Proteomes" id="UP000633365"/>
    </source>
</evidence>
<dbReference type="RefSeq" id="WP_201427598.1">
    <property type="nucleotide sequence ID" value="NZ_JAEQMG010000083.1"/>
</dbReference>
<evidence type="ECO:0000313" key="3">
    <source>
        <dbReference type="EMBL" id="MBK6088753.1"/>
    </source>
</evidence>
<evidence type="ECO:0008006" key="5">
    <source>
        <dbReference type="Google" id="ProtNLM"/>
    </source>
</evidence>
<feature type="chain" id="PRO_5039269182" description="Lipoprotein" evidence="2">
    <location>
        <begin position="20"/>
        <end position="269"/>
    </location>
</feature>
<keyword evidence="2" id="KW-0732">Signal</keyword>
<gene>
    <name evidence="3" type="ORF">JKK62_08845</name>
</gene>
<sequence>MKRSIAFLMALMLMVGCLAACNSSKNNNNNAPTEAEQAASSQADSAAASSKEEATESQYEKAGSVSVGKTDSLWKNSTELTTSGDSKELTPTITIFDKEYTIGLTTLKQLVDEGWGYDTESWKKVNMDQKIEYKTGYSGKTLDNNTAEIQVSIGNYASTFATPVDCIVTEIEMKGSPEGVFTKAGVKICGDKIDLSKYATLDDLESALTSAASWVEKKENSSKSYSYHFLAQDGNGSITLSVATDDSKKIKNYNLDMKISSDYSFEKKD</sequence>
<protein>
    <recommendedName>
        <fullName evidence="5">Lipoprotein</fullName>
    </recommendedName>
</protein>
<dbReference type="AlphaFoldDB" id="A0A934WRT7"/>
<dbReference type="PROSITE" id="PS51257">
    <property type="entry name" value="PROKAR_LIPOPROTEIN"/>
    <property type="match status" value="1"/>
</dbReference>
<reference evidence="3" key="1">
    <citation type="submission" date="2021-01" db="EMBL/GenBank/DDBJ databases">
        <title>Genome public.</title>
        <authorList>
            <person name="Liu C."/>
            <person name="Sun Q."/>
        </authorList>
    </citation>
    <scope>NUCLEOTIDE SEQUENCE</scope>
    <source>
        <strain evidence="3">M6</strain>
    </source>
</reference>
<evidence type="ECO:0000256" key="2">
    <source>
        <dbReference type="SAM" id="SignalP"/>
    </source>
</evidence>
<dbReference type="EMBL" id="JAEQMG010000083">
    <property type="protein sequence ID" value="MBK6088753.1"/>
    <property type="molecule type" value="Genomic_DNA"/>
</dbReference>
<keyword evidence="4" id="KW-1185">Reference proteome</keyword>
<proteinExistence type="predicted"/>
<feature type="compositionally biased region" description="Low complexity" evidence="1">
    <location>
        <begin position="28"/>
        <end position="49"/>
    </location>
</feature>
<comment type="caution">
    <text evidence="3">The sequence shown here is derived from an EMBL/GenBank/DDBJ whole genome shotgun (WGS) entry which is preliminary data.</text>
</comment>
<feature type="region of interest" description="Disordered" evidence="1">
    <location>
        <begin position="28"/>
        <end position="63"/>
    </location>
</feature>
<organism evidence="3 4">
    <name type="scientific">Ruminococcus difficilis</name>
    <dbReference type="NCBI Taxonomy" id="2763069"/>
    <lineage>
        <taxon>Bacteria</taxon>
        <taxon>Bacillati</taxon>
        <taxon>Bacillota</taxon>
        <taxon>Clostridia</taxon>
        <taxon>Eubacteriales</taxon>
        <taxon>Oscillospiraceae</taxon>
        <taxon>Ruminococcus</taxon>
    </lineage>
</organism>
<name>A0A934WRT7_9FIRM</name>
<accession>A0A934WRT7</accession>
<evidence type="ECO:0000256" key="1">
    <source>
        <dbReference type="SAM" id="MobiDB-lite"/>
    </source>
</evidence>
<dbReference type="Proteomes" id="UP000633365">
    <property type="component" value="Unassembled WGS sequence"/>
</dbReference>